<name>A0A147JZ12_HADYE</name>
<keyword evidence="8 15" id="KW-0378">Hydrolase</keyword>
<keyword evidence="12 15" id="KW-0511">Multifunctional enzyme</keyword>
<protein>
    <recommendedName>
        <fullName evidence="15">DNA polymerase II small subunit</fullName>
        <shortName evidence="15">Pol II</shortName>
        <ecNumber evidence="15">2.7.7.7</ecNumber>
    </recommendedName>
    <alternativeName>
        <fullName evidence="15">Exodeoxyribonuclease small subunit</fullName>
        <ecNumber evidence="15">3.1.11.1</ecNumber>
    </alternativeName>
</protein>
<evidence type="ECO:0000259" key="18">
    <source>
        <dbReference type="Pfam" id="PF04042"/>
    </source>
</evidence>
<dbReference type="STRING" id="1776334.APZ16_03945"/>
<comment type="function">
    <text evidence="13 15">Possesses two activities: a DNA synthesis (polymerase) and an exonucleolytic activity that degrades single-stranded DNA in the 3' to 5' direction. Has a template-primer preference which is characteristic of a replicative DNA polymerase.</text>
</comment>
<organism evidence="19 20">
    <name type="scientific">Hadarchaeum yellowstonense</name>
    <dbReference type="NCBI Taxonomy" id="1776334"/>
    <lineage>
        <taxon>Archaea</taxon>
        <taxon>Methanobacteriati</taxon>
        <taxon>Candidatus Hadarchaeota</taxon>
        <taxon>Candidatus Hadarchaeia</taxon>
        <taxon>Candidatus Hadarchaeales</taxon>
        <taxon>Candidatus Hadarchaeaceae</taxon>
        <taxon>Candidatus Hadarchaeum</taxon>
    </lineage>
</organism>
<dbReference type="Pfam" id="PF01336">
    <property type="entry name" value="tRNA_anti-codon"/>
    <property type="match status" value="1"/>
</dbReference>
<dbReference type="Gene3D" id="3.60.21.50">
    <property type="match status" value="1"/>
</dbReference>
<evidence type="ECO:0000256" key="6">
    <source>
        <dbReference type="ARBA" id="ARBA00022705"/>
    </source>
</evidence>
<evidence type="ECO:0000256" key="12">
    <source>
        <dbReference type="ARBA" id="ARBA00023268"/>
    </source>
</evidence>
<comment type="catalytic activity">
    <reaction evidence="1 15">
        <text>Exonucleolytic cleavage in the 3'- to 5'-direction to yield nucleoside 5'-phosphates.</text>
        <dbReference type="EC" id="3.1.11.1"/>
    </reaction>
</comment>
<comment type="subunit">
    <text evidence="3 15">Heterodimer of a large subunit and a small subunit.</text>
</comment>
<dbReference type="InterPro" id="IPR024826">
    <property type="entry name" value="DNA_pol_delta/II_ssu"/>
</dbReference>
<evidence type="ECO:0000256" key="7">
    <source>
        <dbReference type="ARBA" id="ARBA00022722"/>
    </source>
</evidence>
<dbReference type="SUPFAM" id="SSF56300">
    <property type="entry name" value="Metallo-dependent phosphatases"/>
    <property type="match status" value="1"/>
</dbReference>
<feature type="compositionally biased region" description="Polar residues" evidence="16">
    <location>
        <begin position="58"/>
        <end position="72"/>
    </location>
</feature>
<evidence type="ECO:0000256" key="2">
    <source>
        <dbReference type="ARBA" id="ARBA00006035"/>
    </source>
</evidence>
<keyword evidence="11 15" id="KW-0238">DNA-binding</keyword>
<dbReference type="PANTHER" id="PTHR10416:SF0">
    <property type="entry name" value="DNA POLYMERASE DELTA SUBUNIT 2"/>
    <property type="match status" value="1"/>
</dbReference>
<keyword evidence="10 15" id="KW-0239">DNA-directed DNA polymerase</keyword>
<gene>
    <name evidence="15" type="primary">polB</name>
    <name evidence="19" type="ORF">APZ16_03945</name>
</gene>
<sequence length="507" mass="57104">MQLTQDALEKLRSNKDAHFSADQIIAALKELENRPFLITGELISEILEKQTQRAEQGLPSQISSQTEPSVEPQQKIERRVKELSYTKFKPLAAEYEPRVRVIKDVTGQSYSEGELSDFVNLFRDRYERISSILKKRLDLNDAVPISSLRNLLDKQLVKVVGMVREKRESSAGNVVIELEDLSGSVSAFVFSSSKDLIKKVGEVNNDEVIGVVASLKVDGRSPRLFVRDIIWPDIPIRREVHRAEEPVCAALISDLHVGSTQFYEDSFLKFVRWLRGESDDPDSELAGMVKYLVIAGDIVDGIGVYPHQEEELLINDIFKQYDFAAKLLAQIPDYITMIISPGNHDAVRPSEPQPAIHRDVASGLYDLNSIMVGNPVRFSLHGVEFLVYHGRSFDDVISSIPGLNREESTPPMVKLLRKRHLAPIYGGRTAISPEKKDYLVIDDVPDVFHCGHLHVFGYDRYRDVSLVNSGTFQGMTNFMRQLGVRPTPGVVPIINLQTHETVVKKFA</sequence>
<evidence type="ECO:0000256" key="5">
    <source>
        <dbReference type="ARBA" id="ARBA00022695"/>
    </source>
</evidence>
<dbReference type="PIRSF" id="PIRSF000803">
    <property type="entry name" value="Arc_Pol2_small"/>
    <property type="match status" value="1"/>
</dbReference>
<comment type="similarity">
    <text evidence="2 15">Belongs to the DNA polymerase delta/II small subunit family.</text>
</comment>
<dbReference type="GO" id="GO:0042575">
    <property type="term" value="C:DNA polymerase complex"/>
    <property type="evidence" value="ECO:0007669"/>
    <property type="project" value="TreeGrafter"/>
</dbReference>
<feature type="region of interest" description="Disordered" evidence="16">
    <location>
        <begin position="54"/>
        <end position="75"/>
    </location>
</feature>
<dbReference type="GO" id="GO:0003677">
    <property type="term" value="F:DNA binding"/>
    <property type="evidence" value="ECO:0007669"/>
    <property type="project" value="UniProtKB-UniRule"/>
</dbReference>
<keyword evidence="7 15" id="KW-0540">Nuclease</keyword>
<evidence type="ECO:0000256" key="3">
    <source>
        <dbReference type="ARBA" id="ARBA00011315"/>
    </source>
</evidence>
<dbReference type="GO" id="GO:0003887">
    <property type="term" value="F:DNA-directed DNA polymerase activity"/>
    <property type="evidence" value="ECO:0007669"/>
    <property type="project" value="UniProtKB-UniRule"/>
</dbReference>
<dbReference type="Pfam" id="PF04042">
    <property type="entry name" value="DNA_pol_E_B"/>
    <property type="match status" value="1"/>
</dbReference>
<dbReference type="EMBL" id="LQMQ01000013">
    <property type="protein sequence ID" value="KUO41854.1"/>
    <property type="molecule type" value="Genomic_DNA"/>
</dbReference>
<reference evidence="19 20" key="1">
    <citation type="journal article" date="2016" name="Nat. Microbiol.">
        <title>Genomic inference of the metabolism of cosmopolitan subsurface Archaea, Hadesarchaea.</title>
        <authorList>
            <person name="Baker B.J."/>
            <person name="Saw J.H."/>
            <person name="Lind A.E."/>
            <person name="Lazar C.S."/>
            <person name="Hinrichs K.-U."/>
            <person name="Teske A.P."/>
            <person name="Ettema T.J."/>
        </authorList>
    </citation>
    <scope>NUCLEOTIDE SEQUENCE [LARGE SCALE GENOMIC DNA]</scope>
</reference>
<evidence type="ECO:0000313" key="19">
    <source>
        <dbReference type="EMBL" id="KUO41854.1"/>
    </source>
</evidence>
<comment type="catalytic activity">
    <reaction evidence="14 15">
        <text>DNA(n) + a 2'-deoxyribonucleoside 5'-triphosphate = DNA(n+1) + diphosphate</text>
        <dbReference type="Rhea" id="RHEA:22508"/>
        <dbReference type="Rhea" id="RHEA-COMP:17339"/>
        <dbReference type="Rhea" id="RHEA-COMP:17340"/>
        <dbReference type="ChEBI" id="CHEBI:33019"/>
        <dbReference type="ChEBI" id="CHEBI:61560"/>
        <dbReference type="ChEBI" id="CHEBI:173112"/>
        <dbReference type="EC" id="2.7.7.7"/>
    </reaction>
</comment>
<dbReference type="InterPro" id="IPR011149">
    <property type="entry name" value="Pol2_small_arc"/>
</dbReference>
<evidence type="ECO:0000256" key="11">
    <source>
        <dbReference type="ARBA" id="ARBA00023125"/>
    </source>
</evidence>
<keyword evidence="9 15" id="KW-0269">Exonuclease</keyword>
<evidence type="ECO:0000259" key="17">
    <source>
        <dbReference type="Pfam" id="PF01336"/>
    </source>
</evidence>
<dbReference type="AlphaFoldDB" id="A0A147JZ12"/>
<comment type="caution">
    <text evidence="19">The sequence shown here is derived from an EMBL/GenBank/DDBJ whole genome shotgun (WGS) entry which is preliminary data.</text>
</comment>
<dbReference type="GO" id="GO:0006308">
    <property type="term" value="P:DNA catabolic process"/>
    <property type="evidence" value="ECO:0007669"/>
    <property type="project" value="UniProtKB-UniRule"/>
</dbReference>
<evidence type="ECO:0000256" key="13">
    <source>
        <dbReference type="ARBA" id="ARBA00024817"/>
    </source>
</evidence>
<keyword evidence="6 15" id="KW-0235">DNA replication</keyword>
<dbReference type="HAMAP" id="MF_00325">
    <property type="entry name" value="DNApol_II_A_arch"/>
    <property type="match status" value="1"/>
</dbReference>
<feature type="domain" description="DNA polymerase alpha/delta/epsilon subunit B" evidence="18">
    <location>
        <begin position="251"/>
        <end position="452"/>
    </location>
</feature>
<dbReference type="EC" id="2.7.7.7" evidence="15"/>
<dbReference type="EC" id="3.1.11.1" evidence="15"/>
<evidence type="ECO:0000313" key="20">
    <source>
        <dbReference type="Proteomes" id="UP000074294"/>
    </source>
</evidence>
<evidence type="ECO:0000256" key="15">
    <source>
        <dbReference type="HAMAP-Rule" id="MF_00325"/>
    </source>
</evidence>
<proteinExistence type="inferred from homology"/>
<dbReference type="PANTHER" id="PTHR10416">
    <property type="entry name" value="DNA POLYMERASE DELTA SUBUNIT 2"/>
    <property type="match status" value="1"/>
</dbReference>
<feature type="domain" description="OB" evidence="17">
    <location>
        <begin position="157"/>
        <end position="229"/>
    </location>
</feature>
<evidence type="ECO:0000256" key="9">
    <source>
        <dbReference type="ARBA" id="ARBA00022839"/>
    </source>
</evidence>
<evidence type="ECO:0000256" key="16">
    <source>
        <dbReference type="SAM" id="MobiDB-lite"/>
    </source>
</evidence>
<dbReference type="InterPro" id="IPR004365">
    <property type="entry name" value="NA-bd_OB_tRNA"/>
</dbReference>
<accession>A0A147JZ12</accession>
<evidence type="ECO:0000256" key="1">
    <source>
        <dbReference type="ARBA" id="ARBA00000563"/>
    </source>
</evidence>
<dbReference type="NCBIfam" id="NF003118">
    <property type="entry name" value="PRK04036.1-3"/>
    <property type="match status" value="1"/>
</dbReference>
<dbReference type="GO" id="GO:0006271">
    <property type="term" value="P:DNA strand elongation involved in DNA replication"/>
    <property type="evidence" value="ECO:0007669"/>
    <property type="project" value="TreeGrafter"/>
</dbReference>
<dbReference type="GO" id="GO:0008310">
    <property type="term" value="F:single-stranded DNA 3'-5' DNA exonuclease activity"/>
    <property type="evidence" value="ECO:0007669"/>
    <property type="project" value="UniProtKB-EC"/>
</dbReference>
<dbReference type="InterPro" id="IPR007185">
    <property type="entry name" value="DNA_pol_a/d/e_bsu"/>
</dbReference>
<evidence type="ECO:0000256" key="4">
    <source>
        <dbReference type="ARBA" id="ARBA00022679"/>
    </source>
</evidence>
<evidence type="ECO:0000256" key="10">
    <source>
        <dbReference type="ARBA" id="ARBA00022932"/>
    </source>
</evidence>
<dbReference type="InterPro" id="IPR029052">
    <property type="entry name" value="Metallo-depent_PP-like"/>
</dbReference>
<evidence type="ECO:0000256" key="8">
    <source>
        <dbReference type="ARBA" id="ARBA00022801"/>
    </source>
</evidence>
<keyword evidence="4 15" id="KW-0808">Transferase</keyword>
<keyword evidence="5 15" id="KW-0548">Nucleotidyltransferase</keyword>
<dbReference type="Proteomes" id="UP000074294">
    <property type="component" value="Unassembled WGS sequence"/>
</dbReference>
<evidence type="ECO:0000256" key="14">
    <source>
        <dbReference type="ARBA" id="ARBA00049244"/>
    </source>
</evidence>